<protein>
    <submittedName>
        <fullName evidence="1">Uncharacterized protein</fullName>
    </submittedName>
</protein>
<dbReference type="RefSeq" id="WP_193637350.1">
    <property type="nucleotide sequence ID" value="NZ_JADCSA010000004.1"/>
</dbReference>
<gene>
    <name evidence="1" type="ORF">IEQ44_05000</name>
</gene>
<reference evidence="1 2" key="1">
    <citation type="submission" date="2020-10" db="EMBL/GenBank/DDBJ databases">
        <title>Nocardioides sp. isolated from sludge.</title>
        <authorList>
            <person name="Zhang X."/>
        </authorList>
    </citation>
    <scope>NUCLEOTIDE SEQUENCE [LARGE SCALE GENOMIC DNA]</scope>
    <source>
        <strain evidence="1 2">Y6</strain>
    </source>
</reference>
<name>A0ABR9RR13_9ACTN</name>
<evidence type="ECO:0000313" key="1">
    <source>
        <dbReference type="EMBL" id="MBE7324006.1"/>
    </source>
</evidence>
<dbReference type="EMBL" id="JADCSA010000004">
    <property type="protein sequence ID" value="MBE7324006.1"/>
    <property type="molecule type" value="Genomic_DNA"/>
</dbReference>
<proteinExistence type="predicted"/>
<sequence length="121" mass="13341">MAPDIVVLVVFFCLLCGVLGWIWGQHVGHRGAQADLEEQLADRVARWAPPATHSAGEPGTMLRLVSDYEDAVFRESCHAAYAQYALGIDEAQHVEVGTTLRAEVRRLRSEVLALLQEKSAE</sequence>
<dbReference type="Proteomes" id="UP000756387">
    <property type="component" value="Unassembled WGS sequence"/>
</dbReference>
<evidence type="ECO:0000313" key="2">
    <source>
        <dbReference type="Proteomes" id="UP000756387"/>
    </source>
</evidence>
<keyword evidence="2" id="KW-1185">Reference proteome</keyword>
<accession>A0ABR9RR13</accession>
<comment type="caution">
    <text evidence="1">The sequence shown here is derived from an EMBL/GenBank/DDBJ whole genome shotgun (WGS) entry which is preliminary data.</text>
</comment>
<organism evidence="1 2">
    <name type="scientific">Nocardioides malaquae</name>
    <dbReference type="NCBI Taxonomy" id="2773426"/>
    <lineage>
        <taxon>Bacteria</taxon>
        <taxon>Bacillati</taxon>
        <taxon>Actinomycetota</taxon>
        <taxon>Actinomycetes</taxon>
        <taxon>Propionibacteriales</taxon>
        <taxon>Nocardioidaceae</taxon>
        <taxon>Nocardioides</taxon>
    </lineage>
</organism>